<keyword evidence="1" id="KW-1133">Transmembrane helix</keyword>
<keyword evidence="3" id="KW-1185">Reference proteome</keyword>
<feature type="transmembrane region" description="Helical" evidence="1">
    <location>
        <begin position="7"/>
        <end position="30"/>
    </location>
</feature>
<reference evidence="2 3" key="1">
    <citation type="submission" date="2020-01" db="EMBL/GenBank/DDBJ databases">
        <title>Vast differences in strain-level diversity in the gut microbiota of two closely related honey bee species.</title>
        <authorList>
            <person name="Ellegaard K.M."/>
            <person name="Suenami S."/>
            <person name="Miyazaki R."/>
            <person name="Engel P."/>
        </authorList>
    </citation>
    <scope>NUCLEOTIDE SEQUENCE [LARGE SCALE GENOMIC DNA]</scope>
    <source>
        <strain evidence="2 3">ESL0416</strain>
    </source>
</reference>
<protein>
    <submittedName>
        <fullName evidence="2">DUF3021 domain-containing protein</fullName>
    </submittedName>
</protein>
<proteinExistence type="predicted"/>
<evidence type="ECO:0000256" key="1">
    <source>
        <dbReference type="SAM" id="Phobius"/>
    </source>
</evidence>
<organism evidence="2 3">
    <name type="scientific">Lactobacillus panisapium</name>
    <dbReference type="NCBI Taxonomy" id="2012495"/>
    <lineage>
        <taxon>Bacteria</taxon>
        <taxon>Bacillati</taxon>
        <taxon>Bacillota</taxon>
        <taxon>Bacilli</taxon>
        <taxon>Lactobacillales</taxon>
        <taxon>Lactobacillaceae</taxon>
        <taxon>Lactobacillus</taxon>
    </lineage>
</organism>
<keyword evidence="1" id="KW-0472">Membrane</keyword>
<gene>
    <name evidence="2" type="ORF">GYM71_08165</name>
</gene>
<feature type="transmembrane region" description="Helical" evidence="1">
    <location>
        <begin position="36"/>
        <end position="57"/>
    </location>
</feature>
<feature type="transmembrane region" description="Helical" evidence="1">
    <location>
        <begin position="64"/>
        <end position="88"/>
    </location>
</feature>
<dbReference type="EMBL" id="CP048268">
    <property type="protein sequence ID" value="QYN53396.1"/>
    <property type="molecule type" value="Genomic_DNA"/>
</dbReference>
<evidence type="ECO:0000313" key="2">
    <source>
        <dbReference type="EMBL" id="QYN53396.1"/>
    </source>
</evidence>
<evidence type="ECO:0000313" key="3">
    <source>
        <dbReference type="Proteomes" id="UP000826550"/>
    </source>
</evidence>
<sequence>MKLLKKCISYFLTGVGFGSTSYLAILTFVYPKIAPTQIGFIFVFIMSGLIGLLSMIFETDLPFLIALIIHLAGSFILFILMMIISNFALSQVTIGLFFLIYIIVWAVVILMQVNTVHKINKRIKKRNSNKS</sequence>
<dbReference type="InterPro" id="IPR021560">
    <property type="entry name" value="DUF3021"/>
</dbReference>
<dbReference type="RefSeq" id="WP_220220090.1">
    <property type="nucleotide sequence ID" value="NZ_CP048268.1"/>
</dbReference>
<keyword evidence="1" id="KW-0812">Transmembrane</keyword>
<feature type="transmembrane region" description="Helical" evidence="1">
    <location>
        <begin position="94"/>
        <end position="116"/>
    </location>
</feature>
<name>A0ABX8W929_9LACO</name>
<dbReference type="Proteomes" id="UP000826550">
    <property type="component" value="Chromosome"/>
</dbReference>
<accession>A0ABX8W929</accession>
<dbReference type="Pfam" id="PF11457">
    <property type="entry name" value="DUF3021"/>
    <property type="match status" value="1"/>
</dbReference>